<evidence type="ECO:0000256" key="1">
    <source>
        <dbReference type="SAM" id="Phobius"/>
    </source>
</evidence>
<keyword evidence="4" id="KW-1185">Reference proteome</keyword>
<name>A0A4Q9PJB5_9APHY</name>
<feature type="transmembrane region" description="Helical" evidence="1">
    <location>
        <begin position="89"/>
        <end position="112"/>
    </location>
</feature>
<evidence type="ECO:0000313" key="3">
    <source>
        <dbReference type="EMBL" id="TBU54183.1"/>
    </source>
</evidence>
<protein>
    <recommendedName>
        <fullName evidence="2">DUF6533 domain-containing protein</fullName>
    </recommendedName>
</protein>
<organism evidence="3 4">
    <name type="scientific">Dichomitus squalens</name>
    <dbReference type="NCBI Taxonomy" id="114155"/>
    <lineage>
        <taxon>Eukaryota</taxon>
        <taxon>Fungi</taxon>
        <taxon>Dikarya</taxon>
        <taxon>Basidiomycota</taxon>
        <taxon>Agaricomycotina</taxon>
        <taxon>Agaricomycetes</taxon>
        <taxon>Polyporales</taxon>
        <taxon>Polyporaceae</taxon>
        <taxon>Dichomitus</taxon>
    </lineage>
</organism>
<dbReference type="AlphaFoldDB" id="A0A4Q9PJB5"/>
<dbReference type="EMBL" id="ML145195">
    <property type="protein sequence ID" value="TBU54183.1"/>
    <property type="molecule type" value="Genomic_DNA"/>
</dbReference>
<feature type="transmembrane region" description="Helical" evidence="1">
    <location>
        <begin position="118"/>
        <end position="137"/>
    </location>
</feature>
<sequence>MLISMPAMIIRRDVVQNLDGLLSYYVDVACIVLILYDHLLTFEAEQRVIWGRKLSIPTLLFLLSFFALSLVLGNLNGWDSDQLCRFSGVLNLVVIIAMQLVDGLFLTLRIHFVNGHRWFWTVLLFFLSCAAVPDNIVRSFFKYSEASVVRSCSVSLGIGP</sequence>
<dbReference type="Pfam" id="PF20151">
    <property type="entry name" value="DUF6533"/>
    <property type="match status" value="1"/>
</dbReference>
<accession>A0A4Q9PJB5</accession>
<keyword evidence="1" id="KW-0472">Membrane</keyword>
<feature type="transmembrane region" description="Helical" evidence="1">
    <location>
        <begin position="59"/>
        <end position="77"/>
    </location>
</feature>
<dbReference type="Proteomes" id="UP000292082">
    <property type="component" value="Unassembled WGS sequence"/>
</dbReference>
<keyword evidence="1" id="KW-1133">Transmembrane helix</keyword>
<evidence type="ECO:0000259" key="2">
    <source>
        <dbReference type="Pfam" id="PF20151"/>
    </source>
</evidence>
<gene>
    <name evidence="3" type="ORF">BD310DRAFT_951620</name>
</gene>
<dbReference type="InterPro" id="IPR045340">
    <property type="entry name" value="DUF6533"/>
</dbReference>
<feature type="transmembrane region" description="Helical" evidence="1">
    <location>
        <begin position="21"/>
        <end position="39"/>
    </location>
</feature>
<evidence type="ECO:0000313" key="4">
    <source>
        <dbReference type="Proteomes" id="UP000292082"/>
    </source>
</evidence>
<proteinExistence type="predicted"/>
<keyword evidence="1" id="KW-0812">Transmembrane</keyword>
<reference evidence="3 4" key="1">
    <citation type="submission" date="2019-01" db="EMBL/GenBank/DDBJ databases">
        <title>Draft genome sequences of three monokaryotic isolates of the white-rot basidiomycete fungus Dichomitus squalens.</title>
        <authorList>
            <consortium name="DOE Joint Genome Institute"/>
            <person name="Lopez S.C."/>
            <person name="Andreopoulos B."/>
            <person name="Pangilinan J."/>
            <person name="Lipzen A."/>
            <person name="Riley R."/>
            <person name="Ahrendt S."/>
            <person name="Ng V."/>
            <person name="Barry K."/>
            <person name="Daum C."/>
            <person name="Grigoriev I.V."/>
            <person name="Hilden K.S."/>
            <person name="Makela M.R."/>
            <person name="de Vries R.P."/>
        </authorList>
    </citation>
    <scope>NUCLEOTIDE SEQUENCE [LARGE SCALE GENOMIC DNA]</scope>
    <source>
        <strain evidence="3 4">CBS 464.89</strain>
    </source>
</reference>
<feature type="domain" description="DUF6533" evidence="2">
    <location>
        <begin position="25"/>
        <end position="63"/>
    </location>
</feature>